<dbReference type="AlphaFoldDB" id="A0A183BAL0"/>
<evidence type="ECO:0000313" key="3">
    <source>
        <dbReference type="WBParaSite" id="ECPE_0001628801-mRNA-1"/>
    </source>
</evidence>
<accession>A0A183BAL0</accession>
<protein>
    <submittedName>
        <fullName evidence="3">Protein-serine/threonine phosphatase</fullName>
    </submittedName>
</protein>
<evidence type="ECO:0000313" key="1">
    <source>
        <dbReference type="EMBL" id="VDP93517.1"/>
    </source>
</evidence>
<dbReference type="OrthoDB" id="6358690at2759"/>
<proteinExistence type="predicted"/>
<name>A0A183BAL0_9TREM</name>
<gene>
    <name evidence="1" type="ORF">ECPE_LOCUS16245</name>
</gene>
<dbReference type="Proteomes" id="UP000272942">
    <property type="component" value="Unassembled WGS sequence"/>
</dbReference>
<dbReference type="WBParaSite" id="ECPE_0001628801-mRNA-1">
    <property type="protein sequence ID" value="ECPE_0001628801-mRNA-1"/>
    <property type="gene ID" value="ECPE_0001628801"/>
</dbReference>
<evidence type="ECO:0000313" key="2">
    <source>
        <dbReference type="Proteomes" id="UP000272942"/>
    </source>
</evidence>
<keyword evidence="2" id="KW-1185">Reference proteome</keyword>
<reference evidence="1 2" key="2">
    <citation type="submission" date="2018-11" db="EMBL/GenBank/DDBJ databases">
        <authorList>
            <consortium name="Pathogen Informatics"/>
        </authorList>
    </citation>
    <scope>NUCLEOTIDE SEQUENCE [LARGE SCALE GENOMIC DNA]</scope>
    <source>
        <strain evidence="1 2">Egypt</strain>
    </source>
</reference>
<dbReference type="EMBL" id="UZAN01063548">
    <property type="protein sequence ID" value="VDP93517.1"/>
    <property type="molecule type" value="Genomic_DNA"/>
</dbReference>
<reference evidence="3" key="1">
    <citation type="submission" date="2016-06" db="UniProtKB">
        <authorList>
            <consortium name="WormBaseParasite"/>
        </authorList>
    </citation>
    <scope>IDENTIFICATION</scope>
</reference>
<organism evidence="3">
    <name type="scientific">Echinostoma caproni</name>
    <dbReference type="NCBI Taxonomy" id="27848"/>
    <lineage>
        <taxon>Eukaryota</taxon>
        <taxon>Metazoa</taxon>
        <taxon>Spiralia</taxon>
        <taxon>Lophotrochozoa</taxon>
        <taxon>Platyhelminthes</taxon>
        <taxon>Trematoda</taxon>
        <taxon>Digenea</taxon>
        <taxon>Plagiorchiida</taxon>
        <taxon>Echinostomata</taxon>
        <taxon>Echinostomatoidea</taxon>
        <taxon>Echinostomatidae</taxon>
        <taxon>Echinostoma</taxon>
    </lineage>
</organism>
<sequence length="338" mass="38709">MASPFLIRRAYFLEQMKHSVLDGPLMPFVDLFLRLAHPTNDKHDRAGVAVACVDVLFHVANHQSHRGLGVSETERDQWTELARQWTVNRLLLPGQRDHRWMCDEVKINCNHFQRGGLMMPGCCLEELARCSKAFLNLAAAHGVWTCTFSGNVVASIKLLGAFLPWERDSDFGWDARKHELIQGPIKTELEQKYHCYLGDTEYYTEFKEDVEKCAMVTNTSCMYHPLKSTNWRIQLYGEPRNLHREYLYGLRNPTLINVDGIWGATYPNPGLAMRGLYGDNILGHIQHWLDYHQGSGWTDYTHVEAAPPLPCPRDAPKHACFVGNYLPLGNIQFQDILV</sequence>